<comment type="caution">
    <text evidence="1">The sequence shown here is derived from an EMBL/GenBank/DDBJ whole genome shotgun (WGS) entry which is preliminary data.</text>
</comment>
<dbReference type="Gene3D" id="1.10.150.240">
    <property type="entry name" value="Putative phosphatase, domain 2"/>
    <property type="match status" value="1"/>
</dbReference>
<dbReference type="PRINTS" id="PR00413">
    <property type="entry name" value="HADHALOGNASE"/>
</dbReference>
<protein>
    <submittedName>
        <fullName evidence="1">Pseudouridine-5'-monophosphatase</fullName>
    </submittedName>
</protein>
<dbReference type="Pfam" id="PF13419">
    <property type="entry name" value="HAD_2"/>
    <property type="match status" value="1"/>
</dbReference>
<dbReference type="OrthoDB" id="40579at2759"/>
<gene>
    <name evidence="1" type="primary">HDHD1</name>
    <name evidence="1" type="ORF">TRFO_21545</name>
</gene>
<organism evidence="1 2">
    <name type="scientific">Tritrichomonas foetus</name>
    <dbReference type="NCBI Taxonomy" id="1144522"/>
    <lineage>
        <taxon>Eukaryota</taxon>
        <taxon>Metamonada</taxon>
        <taxon>Parabasalia</taxon>
        <taxon>Tritrichomonadida</taxon>
        <taxon>Tritrichomonadidae</taxon>
        <taxon>Tritrichomonas</taxon>
    </lineage>
</organism>
<dbReference type="AlphaFoldDB" id="A0A1J4KIR4"/>
<evidence type="ECO:0000313" key="2">
    <source>
        <dbReference type="Proteomes" id="UP000179807"/>
    </source>
</evidence>
<dbReference type="RefSeq" id="XP_068362710.1">
    <property type="nucleotide sequence ID" value="XM_068502038.1"/>
</dbReference>
<dbReference type="PANTHER" id="PTHR18901:SF38">
    <property type="entry name" value="PSEUDOURIDINE-5'-PHOSPHATASE"/>
    <property type="match status" value="1"/>
</dbReference>
<dbReference type="SFLD" id="SFLDS00003">
    <property type="entry name" value="Haloacid_Dehalogenase"/>
    <property type="match status" value="1"/>
</dbReference>
<dbReference type="InterPro" id="IPR036412">
    <property type="entry name" value="HAD-like_sf"/>
</dbReference>
<dbReference type="GO" id="GO:0016791">
    <property type="term" value="F:phosphatase activity"/>
    <property type="evidence" value="ECO:0007669"/>
    <property type="project" value="TreeGrafter"/>
</dbReference>
<proteinExistence type="predicted"/>
<dbReference type="InterPro" id="IPR041492">
    <property type="entry name" value="HAD_2"/>
</dbReference>
<keyword evidence="2" id="KW-1185">Reference proteome</keyword>
<evidence type="ECO:0000313" key="1">
    <source>
        <dbReference type="EMBL" id="OHT09574.1"/>
    </source>
</evidence>
<dbReference type="Proteomes" id="UP000179807">
    <property type="component" value="Unassembled WGS sequence"/>
</dbReference>
<dbReference type="SFLD" id="SFLDG01129">
    <property type="entry name" value="C1.5:_HAD__Beta-PGM__Phosphata"/>
    <property type="match status" value="1"/>
</dbReference>
<accession>A0A1J4KIR4</accession>
<dbReference type="InterPro" id="IPR006439">
    <property type="entry name" value="HAD-SF_hydro_IA"/>
</dbReference>
<dbReference type="FunFam" id="3.40.50.1000:FF:000055">
    <property type="entry name" value="Haloacid dehalogenase-like hydrolase family protein"/>
    <property type="match status" value="1"/>
</dbReference>
<dbReference type="PANTHER" id="PTHR18901">
    <property type="entry name" value="2-DEOXYGLUCOSE-6-PHOSPHATE PHOSPHATASE 2"/>
    <property type="match status" value="1"/>
</dbReference>
<dbReference type="Gene3D" id="3.40.50.1000">
    <property type="entry name" value="HAD superfamily/HAD-like"/>
    <property type="match status" value="1"/>
</dbReference>
<dbReference type="InterPro" id="IPR023198">
    <property type="entry name" value="PGP-like_dom2"/>
</dbReference>
<dbReference type="SUPFAM" id="SSF56784">
    <property type="entry name" value="HAD-like"/>
    <property type="match status" value="1"/>
</dbReference>
<dbReference type="EMBL" id="MLAK01000636">
    <property type="protein sequence ID" value="OHT09574.1"/>
    <property type="molecule type" value="Genomic_DNA"/>
</dbReference>
<reference evidence="1" key="1">
    <citation type="submission" date="2016-10" db="EMBL/GenBank/DDBJ databases">
        <authorList>
            <person name="Benchimol M."/>
            <person name="Almeida L.G."/>
            <person name="Vasconcelos A.T."/>
            <person name="Perreira-Neves A."/>
            <person name="Rosa I.A."/>
            <person name="Tasca T."/>
            <person name="Bogo M.R."/>
            <person name="de Souza W."/>
        </authorList>
    </citation>
    <scope>NUCLEOTIDE SEQUENCE [LARGE SCALE GENOMIC DNA]</scope>
    <source>
        <strain evidence="1">K</strain>
    </source>
</reference>
<name>A0A1J4KIR4_9EUKA</name>
<dbReference type="VEuPathDB" id="TrichDB:TRFO_21545"/>
<dbReference type="InterPro" id="IPR023214">
    <property type="entry name" value="HAD_sf"/>
</dbReference>
<dbReference type="NCBIfam" id="TIGR01509">
    <property type="entry name" value="HAD-SF-IA-v3"/>
    <property type="match status" value="1"/>
</dbReference>
<sequence length="227" mass="25830">MTKIWPTPIKAIIFDNDGTLVDTEWAYSWAHKQITGEELSWDLKPQLMGKSSIETCVFLINHYHLDIKPEDLVVKRTDMLTDCWKKVELLPGADQITSEFHARGIPMSIATSSRRPVFEQKTENHQTLVHRMHHVVCGSEVKRGKPNPDIFQLCLQKFESEIKPEETLVFEDSPLGVKAANEAGMPCVFVPDPNMDVETSLSEAKAKATIIIKSLEDFDFNSFEWAK</sequence>
<dbReference type="GeneID" id="94836742"/>